<name>A0ABW0SC14_9RHOB</name>
<dbReference type="Proteomes" id="UP001596056">
    <property type="component" value="Unassembled WGS sequence"/>
</dbReference>
<evidence type="ECO:0000256" key="1">
    <source>
        <dbReference type="SAM" id="MobiDB-lite"/>
    </source>
</evidence>
<comment type="caution">
    <text evidence="2">The sequence shown here is derived from an EMBL/GenBank/DDBJ whole genome shotgun (WGS) entry which is preliminary data.</text>
</comment>
<feature type="region of interest" description="Disordered" evidence="1">
    <location>
        <begin position="1"/>
        <end position="51"/>
    </location>
</feature>
<feature type="compositionally biased region" description="Polar residues" evidence="1">
    <location>
        <begin position="1"/>
        <end position="13"/>
    </location>
</feature>
<sequence>MSMQQTGASQDTPQPGAPTGRAPQPEAAQPGRAPTAPGQDAAPLFRDFASI</sequence>
<reference evidence="3" key="1">
    <citation type="journal article" date="2019" name="Int. J. Syst. Evol. Microbiol.">
        <title>The Global Catalogue of Microorganisms (GCM) 10K type strain sequencing project: providing services to taxonomists for standard genome sequencing and annotation.</title>
        <authorList>
            <consortium name="The Broad Institute Genomics Platform"/>
            <consortium name="The Broad Institute Genome Sequencing Center for Infectious Disease"/>
            <person name="Wu L."/>
            <person name="Ma J."/>
        </authorList>
    </citation>
    <scope>NUCLEOTIDE SEQUENCE [LARGE SCALE GENOMIC DNA]</scope>
    <source>
        <strain evidence="3">KACC 11588</strain>
    </source>
</reference>
<organism evidence="2 3">
    <name type="scientific">Rubellimicrobium aerolatum</name>
    <dbReference type="NCBI Taxonomy" id="490979"/>
    <lineage>
        <taxon>Bacteria</taxon>
        <taxon>Pseudomonadati</taxon>
        <taxon>Pseudomonadota</taxon>
        <taxon>Alphaproteobacteria</taxon>
        <taxon>Rhodobacterales</taxon>
        <taxon>Roseobacteraceae</taxon>
        <taxon>Rubellimicrobium</taxon>
    </lineage>
</organism>
<proteinExistence type="predicted"/>
<evidence type="ECO:0000313" key="3">
    <source>
        <dbReference type="Proteomes" id="UP001596056"/>
    </source>
</evidence>
<keyword evidence="3" id="KW-1185">Reference proteome</keyword>
<evidence type="ECO:0000313" key="2">
    <source>
        <dbReference type="EMBL" id="MFC5566477.1"/>
    </source>
</evidence>
<gene>
    <name evidence="2" type="ORF">ACFPOC_08590</name>
</gene>
<dbReference type="EMBL" id="JBHSNA010000005">
    <property type="protein sequence ID" value="MFC5566477.1"/>
    <property type="molecule type" value="Genomic_DNA"/>
</dbReference>
<dbReference type="RefSeq" id="WP_209840152.1">
    <property type="nucleotide sequence ID" value="NZ_JAGGJP010000006.1"/>
</dbReference>
<protein>
    <submittedName>
        <fullName evidence="2">Uncharacterized protein</fullName>
    </submittedName>
</protein>
<accession>A0ABW0SC14</accession>